<dbReference type="OrthoDB" id="9795405at2"/>
<sequence length="156" mass="17618">MSTYSATISWSRQEGEKFTNNRYSRAHSWKFDGGETINASSSPQVVPLPYSDESAVDPEEAFIASLSSCHMLWFLSIVAKRGFVVEAYEDEVEGIMEKNAEGKLAMTEVTLHPKVTYAEEHQPTEQRNDEMHHEAHEVCFIANSVKTKISIKSVMK</sequence>
<keyword evidence="2" id="KW-1185">Reference proteome</keyword>
<dbReference type="Proteomes" id="UP000317557">
    <property type="component" value="Unassembled WGS sequence"/>
</dbReference>
<gene>
    <name evidence="1" type="ORF">SAMN06265219_10960</name>
</gene>
<proteinExistence type="predicted"/>
<evidence type="ECO:0000313" key="1">
    <source>
        <dbReference type="EMBL" id="SMO74326.1"/>
    </source>
</evidence>
<dbReference type="RefSeq" id="WP_142454706.1">
    <property type="nucleotide sequence ID" value="NZ_FXTP01000009.1"/>
</dbReference>
<dbReference type="PANTHER" id="PTHR42830:SF2">
    <property type="entry name" value="OSMC_OHR FAMILY PROTEIN"/>
    <property type="match status" value="1"/>
</dbReference>
<evidence type="ECO:0000313" key="2">
    <source>
        <dbReference type="Proteomes" id="UP000317557"/>
    </source>
</evidence>
<dbReference type="Pfam" id="PF02566">
    <property type="entry name" value="OsmC"/>
    <property type="match status" value="1"/>
</dbReference>
<accession>A0A521DRJ5</accession>
<reference evidence="1 2" key="1">
    <citation type="submission" date="2017-05" db="EMBL/GenBank/DDBJ databases">
        <authorList>
            <person name="Varghese N."/>
            <person name="Submissions S."/>
        </authorList>
    </citation>
    <scope>NUCLEOTIDE SEQUENCE [LARGE SCALE GENOMIC DNA]</scope>
    <source>
        <strain evidence="1 2">DSM 21985</strain>
    </source>
</reference>
<protein>
    <submittedName>
        <fullName evidence="1">Organic hydroperoxide reductase OsmC/OhrA</fullName>
    </submittedName>
</protein>
<dbReference type="EMBL" id="FXTP01000009">
    <property type="protein sequence ID" value="SMO74326.1"/>
    <property type="molecule type" value="Genomic_DNA"/>
</dbReference>
<dbReference type="InterPro" id="IPR036102">
    <property type="entry name" value="OsmC/Ohrsf"/>
</dbReference>
<dbReference type="InterPro" id="IPR003718">
    <property type="entry name" value="OsmC/Ohr_fam"/>
</dbReference>
<dbReference type="PANTHER" id="PTHR42830">
    <property type="entry name" value="OSMOTICALLY INDUCIBLE FAMILY PROTEIN"/>
    <property type="match status" value="1"/>
</dbReference>
<dbReference type="SUPFAM" id="SSF82784">
    <property type="entry name" value="OsmC-like"/>
    <property type="match status" value="1"/>
</dbReference>
<organism evidence="1 2">
    <name type="scientific">Gracilimonas mengyeensis</name>
    <dbReference type="NCBI Taxonomy" id="1302730"/>
    <lineage>
        <taxon>Bacteria</taxon>
        <taxon>Pseudomonadati</taxon>
        <taxon>Balneolota</taxon>
        <taxon>Balneolia</taxon>
        <taxon>Balneolales</taxon>
        <taxon>Balneolaceae</taxon>
        <taxon>Gracilimonas</taxon>
    </lineage>
</organism>
<dbReference type="AlphaFoldDB" id="A0A521DRJ5"/>
<name>A0A521DRJ5_9BACT</name>
<dbReference type="InterPro" id="IPR052707">
    <property type="entry name" value="OsmC_Ohr_Peroxiredoxin"/>
</dbReference>
<dbReference type="InterPro" id="IPR015946">
    <property type="entry name" value="KH_dom-like_a/b"/>
</dbReference>
<dbReference type="Gene3D" id="3.30.300.20">
    <property type="match status" value="1"/>
</dbReference>